<reference evidence="1" key="1">
    <citation type="journal article" date="2022" name="Int. J. Mol. Sci.">
        <title>Draft Genome of Tanacetum Coccineum: Genomic Comparison of Closely Related Tanacetum-Family Plants.</title>
        <authorList>
            <person name="Yamashiro T."/>
            <person name="Shiraishi A."/>
            <person name="Nakayama K."/>
            <person name="Satake H."/>
        </authorList>
    </citation>
    <scope>NUCLEOTIDE SEQUENCE</scope>
</reference>
<sequence>MITEALTLLGQGKCMVTLRSSAVWDVSDITAEIWHVSMGFRNETSKGSAYRNEKMYCVNKRKLIQEVITPDPVDNFD</sequence>
<proteinExistence type="predicted"/>
<dbReference type="Proteomes" id="UP001151760">
    <property type="component" value="Unassembled WGS sequence"/>
</dbReference>
<keyword evidence="2" id="KW-1185">Reference proteome</keyword>
<name>A0ABQ5EAA2_9ASTR</name>
<organism evidence="1 2">
    <name type="scientific">Tanacetum coccineum</name>
    <dbReference type="NCBI Taxonomy" id="301880"/>
    <lineage>
        <taxon>Eukaryota</taxon>
        <taxon>Viridiplantae</taxon>
        <taxon>Streptophyta</taxon>
        <taxon>Embryophyta</taxon>
        <taxon>Tracheophyta</taxon>
        <taxon>Spermatophyta</taxon>
        <taxon>Magnoliopsida</taxon>
        <taxon>eudicotyledons</taxon>
        <taxon>Gunneridae</taxon>
        <taxon>Pentapetalae</taxon>
        <taxon>asterids</taxon>
        <taxon>campanulids</taxon>
        <taxon>Asterales</taxon>
        <taxon>Asteraceae</taxon>
        <taxon>Asteroideae</taxon>
        <taxon>Anthemideae</taxon>
        <taxon>Anthemidinae</taxon>
        <taxon>Tanacetum</taxon>
    </lineage>
</organism>
<evidence type="ECO:0000313" key="2">
    <source>
        <dbReference type="Proteomes" id="UP001151760"/>
    </source>
</evidence>
<reference evidence="1" key="2">
    <citation type="submission" date="2022-01" db="EMBL/GenBank/DDBJ databases">
        <authorList>
            <person name="Yamashiro T."/>
            <person name="Shiraishi A."/>
            <person name="Satake H."/>
            <person name="Nakayama K."/>
        </authorList>
    </citation>
    <scope>NUCLEOTIDE SEQUENCE</scope>
</reference>
<gene>
    <name evidence="1" type="ORF">Tco_0973969</name>
</gene>
<protein>
    <submittedName>
        <fullName evidence="1">Uncharacterized protein</fullName>
    </submittedName>
</protein>
<comment type="caution">
    <text evidence="1">The sequence shown here is derived from an EMBL/GenBank/DDBJ whole genome shotgun (WGS) entry which is preliminary data.</text>
</comment>
<evidence type="ECO:0000313" key="1">
    <source>
        <dbReference type="EMBL" id="GJT47812.1"/>
    </source>
</evidence>
<dbReference type="EMBL" id="BQNB010016100">
    <property type="protein sequence ID" value="GJT47812.1"/>
    <property type="molecule type" value="Genomic_DNA"/>
</dbReference>
<accession>A0ABQ5EAA2</accession>